<evidence type="ECO:0000313" key="3">
    <source>
        <dbReference type="Proteomes" id="UP000823892"/>
    </source>
</evidence>
<dbReference type="PANTHER" id="PTHR34825">
    <property type="entry name" value="CONSERVED PROTEIN, WITH A WEAK D-GALACTARATE DEHYDRATASE/ALTRONATE HYDROLASE DOMAIN"/>
    <property type="match status" value="1"/>
</dbReference>
<dbReference type="InterPro" id="IPR027417">
    <property type="entry name" value="P-loop_NTPase"/>
</dbReference>
<feature type="domain" description="AAA-ATPase-like" evidence="1">
    <location>
        <begin position="7"/>
        <end position="233"/>
    </location>
</feature>
<proteinExistence type="predicted"/>
<protein>
    <submittedName>
        <fullName evidence="2">AAA family ATPase</fullName>
    </submittedName>
</protein>
<gene>
    <name evidence="2" type="ORF">H9914_06515</name>
</gene>
<reference evidence="2" key="2">
    <citation type="submission" date="2021-04" db="EMBL/GenBank/DDBJ databases">
        <authorList>
            <person name="Gilroy R."/>
        </authorList>
    </citation>
    <scope>NUCLEOTIDE SEQUENCE</scope>
    <source>
        <strain evidence="2">ChiBcec6-4105</strain>
    </source>
</reference>
<name>A0A9D2QS76_9FIRM</name>
<accession>A0A9D2QS76</accession>
<reference evidence="2" key="1">
    <citation type="journal article" date="2021" name="PeerJ">
        <title>Extensive microbial diversity within the chicken gut microbiome revealed by metagenomics and culture.</title>
        <authorList>
            <person name="Gilroy R."/>
            <person name="Ravi A."/>
            <person name="Getino M."/>
            <person name="Pursley I."/>
            <person name="Horton D.L."/>
            <person name="Alikhan N.F."/>
            <person name="Baker D."/>
            <person name="Gharbi K."/>
            <person name="Hall N."/>
            <person name="Watson M."/>
            <person name="Adriaenssens E.M."/>
            <person name="Foster-Nyarko E."/>
            <person name="Jarju S."/>
            <person name="Secka A."/>
            <person name="Antonio M."/>
            <person name="Oren A."/>
            <person name="Chaudhuri R.R."/>
            <person name="La Ragione R."/>
            <person name="Hildebrand F."/>
            <person name="Pallen M.J."/>
        </authorList>
    </citation>
    <scope>NUCLEOTIDE SEQUENCE</scope>
    <source>
        <strain evidence="2">ChiBcec6-4105</strain>
    </source>
</reference>
<dbReference type="Pfam" id="PF09820">
    <property type="entry name" value="AAA-ATPase_like"/>
    <property type="match status" value="1"/>
</dbReference>
<feature type="non-terminal residue" evidence="2">
    <location>
        <position position="304"/>
    </location>
</feature>
<dbReference type="Proteomes" id="UP000823892">
    <property type="component" value="Unassembled WGS sequence"/>
</dbReference>
<dbReference type="PANTHER" id="PTHR34825:SF1">
    <property type="entry name" value="AAA-ATPASE-LIKE DOMAIN-CONTAINING PROTEIN"/>
    <property type="match status" value="1"/>
</dbReference>
<sequence length="304" mass="35643">MEWKPLPVGIDDFEKIVTGDYFYVDKTLFIKELLEIKGEVNLFTRPRRFGKTLNMSMLRYFFEENPEKASRIFQGLDIMKAGEKYLDHMGKYPVIMISLKSMKQPSYELAFEMLKKALRGEFQRHWQLVSDRGRLTAADQKRYLRLRDLEGTEADYADALKFLSECLYSCTGKKAVILIDEYDVPLENAYFSGFYDRMTDTIRSLFESAFKTNENLEFAVVTGCLRISKESIFTGLNNLKIMSVTSKDCGEYFGFTPEEVRRMLDFYGLTENYETVRQWYDGYQFGNAEVYNPWSVINYVDSCR</sequence>
<evidence type="ECO:0000313" key="2">
    <source>
        <dbReference type="EMBL" id="HJD28628.1"/>
    </source>
</evidence>
<dbReference type="EMBL" id="DWUY01000144">
    <property type="protein sequence ID" value="HJD28628.1"/>
    <property type="molecule type" value="Genomic_DNA"/>
</dbReference>
<comment type="caution">
    <text evidence="2">The sequence shown here is derived from an EMBL/GenBank/DDBJ whole genome shotgun (WGS) entry which is preliminary data.</text>
</comment>
<organism evidence="2 3">
    <name type="scientific">Candidatus Blautia avicola</name>
    <dbReference type="NCBI Taxonomy" id="2838483"/>
    <lineage>
        <taxon>Bacteria</taxon>
        <taxon>Bacillati</taxon>
        <taxon>Bacillota</taxon>
        <taxon>Clostridia</taxon>
        <taxon>Lachnospirales</taxon>
        <taxon>Lachnospiraceae</taxon>
        <taxon>Blautia</taxon>
    </lineage>
</organism>
<dbReference type="InterPro" id="IPR018631">
    <property type="entry name" value="AAA-ATPase-like_dom"/>
</dbReference>
<dbReference type="SUPFAM" id="SSF52540">
    <property type="entry name" value="P-loop containing nucleoside triphosphate hydrolases"/>
    <property type="match status" value="1"/>
</dbReference>
<evidence type="ECO:0000259" key="1">
    <source>
        <dbReference type="Pfam" id="PF09820"/>
    </source>
</evidence>
<dbReference type="AlphaFoldDB" id="A0A9D2QS76"/>
<dbReference type="Gene3D" id="3.40.50.300">
    <property type="entry name" value="P-loop containing nucleotide triphosphate hydrolases"/>
    <property type="match status" value="1"/>
</dbReference>